<dbReference type="EMBL" id="JBHSMP010000013">
    <property type="protein sequence ID" value="MFC5429575.1"/>
    <property type="molecule type" value="Genomic_DNA"/>
</dbReference>
<evidence type="ECO:0000313" key="2">
    <source>
        <dbReference type="EMBL" id="MFC5429575.1"/>
    </source>
</evidence>
<evidence type="ECO:0000259" key="1">
    <source>
        <dbReference type="SMART" id="SM00953"/>
    </source>
</evidence>
<feature type="domain" description="RES" evidence="1">
    <location>
        <begin position="50"/>
        <end position="191"/>
    </location>
</feature>
<dbReference type="Proteomes" id="UP001596103">
    <property type="component" value="Unassembled WGS sequence"/>
</dbReference>
<sequence>MTAGPTSPSTIDAPLPPANFIHARLPVFELNLAATNLYRVHRRSYGPIFYNRRSSSSMTFRFDTPNDEYGVLYASPSFDACLAETIFRDRFRGGDAGGPRLIDERDISERSIATLGFFESRPLQLADLTQPLFQYGFDAGVVSTPDWSIPNRWSLAIHDHPLELDGIHYRSRFANVESAAIFSDRAMLVQRDNSTPLLQHPQLASFLDRYDIGIAVSGGTHWRA</sequence>
<name>A0ABW0J9G8_9BURK</name>
<dbReference type="InterPro" id="IPR014914">
    <property type="entry name" value="RES_dom"/>
</dbReference>
<organism evidence="2 3">
    <name type="scientific">Paraburkholderia denitrificans</name>
    <dbReference type="NCBI Taxonomy" id="694025"/>
    <lineage>
        <taxon>Bacteria</taxon>
        <taxon>Pseudomonadati</taxon>
        <taxon>Pseudomonadota</taxon>
        <taxon>Betaproteobacteria</taxon>
        <taxon>Burkholderiales</taxon>
        <taxon>Burkholderiaceae</taxon>
        <taxon>Paraburkholderia</taxon>
    </lineage>
</organism>
<keyword evidence="3" id="KW-1185">Reference proteome</keyword>
<dbReference type="Pfam" id="PF08808">
    <property type="entry name" value="RES"/>
    <property type="match status" value="1"/>
</dbReference>
<comment type="caution">
    <text evidence="2">The sequence shown here is derived from an EMBL/GenBank/DDBJ whole genome shotgun (WGS) entry which is preliminary data.</text>
</comment>
<proteinExistence type="predicted"/>
<dbReference type="RefSeq" id="WP_377711610.1">
    <property type="nucleotide sequence ID" value="NZ_JBHSMP010000013.1"/>
</dbReference>
<gene>
    <name evidence="2" type="ORF">ACFPTO_12310</name>
</gene>
<reference evidence="3" key="1">
    <citation type="journal article" date="2019" name="Int. J. Syst. Evol. Microbiol.">
        <title>The Global Catalogue of Microorganisms (GCM) 10K type strain sequencing project: providing services to taxonomists for standard genome sequencing and annotation.</title>
        <authorList>
            <consortium name="The Broad Institute Genomics Platform"/>
            <consortium name="The Broad Institute Genome Sequencing Center for Infectious Disease"/>
            <person name="Wu L."/>
            <person name="Ma J."/>
        </authorList>
    </citation>
    <scope>NUCLEOTIDE SEQUENCE [LARGE SCALE GENOMIC DNA]</scope>
    <source>
        <strain evidence="3">CCUG 56042</strain>
    </source>
</reference>
<evidence type="ECO:0000313" key="3">
    <source>
        <dbReference type="Proteomes" id="UP001596103"/>
    </source>
</evidence>
<accession>A0ABW0J9G8</accession>
<protein>
    <submittedName>
        <fullName evidence="2">RES domain-containing protein</fullName>
    </submittedName>
</protein>
<dbReference type="SMART" id="SM00953">
    <property type="entry name" value="RES"/>
    <property type="match status" value="1"/>
</dbReference>